<evidence type="ECO:0000313" key="3">
    <source>
        <dbReference type="Proteomes" id="UP000050525"/>
    </source>
</evidence>
<feature type="compositionally biased region" description="Basic and acidic residues" evidence="1">
    <location>
        <begin position="148"/>
        <end position="168"/>
    </location>
</feature>
<name>A0A151NZ01_ALLMI</name>
<dbReference type="Proteomes" id="UP000050525">
    <property type="component" value="Unassembled WGS sequence"/>
</dbReference>
<organism evidence="2 3">
    <name type="scientific">Alligator mississippiensis</name>
    <name type="common">American alligator</name>
    <dbReference type="NCBI Taxonomy" id="8496"/>
    <lineage>
        <taxon>Eukaryota</taxon>
        <taxon>Metazoa</taxon>
        <taxon>Chordata</taxon>
        <taxon>Craniata</taxon>
        <taxon>Vertebrata</taxon>
        <taxon>Euteleostomi</taxon>
        <taxon>Archelosauria</taxon>
        <taxon>Archosauria</taxon>
        <taxon>Crocodylia</taxon>
        <taxon>Alligatoridae</taxon>
        <taxon>Alligatorinae</taxon>
        <taxon>Alligator</taxon>
    </lineage>
</organism>
<feature type="region of interest" description="Disordered" evidence="1">
    <location>
        <begin position="46"/>
        <end position="216"/>
    </location>
</feature>
<keyword evidence="3" id="KW-1185">Reference proteome</keyword>
<dbReference type="AlphaFoldDB" id="A0A151NZ01"/>
<comment type="caution">
    <text evidence="2">The sequence shown here is derived from an EMBL/GenBank/DDBJ whole genome shotgun (WGS) entry which is preliminary data.</text>
</comment>
<dbReference type="PANTHER" id="PTHR47166">
    <property type="entry name" value="ZINC FINGER PROTEIN 831"/>
    <property type="match status" value="1"/>
</dbReference>
<feature type="compositionally biased region" description="Low complexity" evidence="1">
    <location>
        <begin position="441"/>
        <end position="457"/>
    </location>
</feature>
<feature type="region of interest" description="Disordered" evidence="1">
    <location>
        <begin position="438"/>
        <end position="491"/>
    </location>
</feature>
<feature type="region of interest" description="Disordered" evidence="1">
    <location>
        <begin position="399"/>
        <end position="425"/>
    </location>
</feature>
<protein>
    <submittedName>
        <fullName evidence="2">Zinc finger protein 831</fullName>
    </submittedName>
</protein>
<evidence type="ECO:0000313" key="2">
    <source>
        <dbReference type="EMBL" id="KYO42018.1"/>
    </source>
</evidence>
<feature type="compositionally biased region" description="Polar residues" evidence="1">
    <location>
        <begin position="192"/>
        <end position="206"/>
    </location>
</feature>
<accession>A0A151NZ01</accession>
<dbReference type="eggNOG" id="KOG1721">
    <property type="taxonomic scope" value="Eukaryota"/>
</dbReference>
<feature type="compositionally biased region" description="Basic and acidic residues" evidence="1">
    <location>
        <begin position="68"/>
        <end position="84"/>
    </location>
</feature>
<feature type="compositionally biased region" description="Basic and acidic residues" evidence="1">
    <location>
        <begin position="207"/>
        <end position="216"/>
    </location>
</feature>
<dbReference type="EMBL" id="AKHW03001485">
    <property type="protein sequence ID" value="KYO42018.1"/>
    <property type="molecule type" value="Genomic_DNA"/>
</dbReference>
<feature type="compositionally biased region" description="Polar residues" evidence="1">
    <location>
        <begin position="50"/>
        <end position="59"/>
    </location>
</feature>
<evidence type="ECO:0000256" key="1">
    <source>
        <dbReference type="SAM" id="MobiDB-lite"/>
    </source>
</evidence>
<dbReference type="PANTHER" id="PTHR47166:SF1">
    <property type="entry name" value="ZINC FINGER PROTEIN 831"/>
    <property type="match status" value="1"/>
</dbReference>
<gene>
    <name evidence="2" type="primary">ZNF831</name>
    <name evidence="2" type="ORF">Y1Q_0002670</name>
</gene>
<sequence length="491" mass="54875">MQDPQNLSSPVVSPVPTQFSTTIDCVPVTRSNSLPFIDSAKIVHEKGQQIHKQSSSTAGSDDALENISEEKKKELLCRRREKLTTNKSKRSHKRKKMKINQKWYKGSQRHEYAQLKPSRLSKEHRLPNRSLDPVKMHHLARTYASLDQSEKHPSPASHFQDDYLHVPEDPFSPRSEQPVSKRNNHKKEDRNNSGIFSPIGDSSNIRQSDKVDRKEASRLIKEHSRVNLSLQKTSAALGPPVTRHTCSSTPNTAMQQANNDLNICCLVTQPLMLQQSAPAQSQSNAISDPVGSSFWSFPFDFIGTGKCHQHDIVGSEVTSPVFLWPQADQKNILNGESQAQRFAPLDLLVQSSEKGKHLIEENAYASPKEKFTPSSKTTCSALLGSNKPCETITRTSLPSIVPTQGTNSSHSSPNRCPDKSQAYLQPDDHHDIETSALKEPSFPFSTTEATATSAAPSKAYKKRSLEMMRKQTRVEYDDTSSDDEDRLVIEI</sequence>
<feature type="compositionally biased region" description="Basic residues" evidence="1">
    <location>
        <begin position="87"/>
        <end position="99"/>
    </location>
</feature>
<feature type="compositionally biased region" description="Basic and acidic residues" evidence="1">
    <location>
        <begin position="463"/>
        <end position="476"/>
    </location>
</feature>
<dbReference type="STRING" id="8496.A0A151NZ01"/>
<proteinExistence type="predicted"/>
<feature type="compositionally biased region" description="Polar residues" evidence="1">
    <location>
        <begin position="399"/>
        <end position="414"/>
    </location>
</feature>
<reference evidence="2 3" key="1">
    <citation type="journal article" date="2012" name="Genome Biol.">
        <title>Sequencing three crocodilian genomes to illuminate the evolution of archosaurs and amniotes.</title>
        <authorList>
            <person name="St John J.A."/>
            <person name="Braun E.L."/>
            <person name="Isberg S.R."/>
            <person name="Miles L.G."/>
            <person name="Chong A.Y."/>
            <person name="Gongora J."/>
            <person name="Dalzell P."/>
            <person name="Moran C."/>
            <person name="Bed'hom B."/>
            <person name="Abzhanov A."/>
            <person name="Burgess S.C."/>
            <person name="Cooksey A.M."/>
            <person name="Castoe T.A."/>
            <person name="Crawford N.G."/>
            <person name="Densmore L.D."/>
            <person name="Drew J.C."/>
            <person name="Edwards S.V."/>
            <person name="Faircloth B.C."/>
            <person name="Fujita M.K."/>
            <person name="Greenwold M.J."/>
            <person name="Hoffmann F.G."/>
            <person name="Howard J.M."/>
            <person name="Iguchi T."/>
            <person name="Janes D.E."/>
            <person name="Khan S.Y."/>
            <person name="Kohno S."/>
            <person name="de Koning A.J."/>
            <person name="Lance S.L."/>
            <person name="McCarthy F.M."/>
            <person name="McCormack J.E."/>
            <person name="Merchant M.E."/>
            <person name="Peterson D.G."/>
            <person name="Pollock D.D."/>
            <person name="Pourmand N."/>
            <person name="Raney B.J."/>
            <person name="Roessler K.A."/>
            <person name="Sanford J.R."/>
            <person name="Sawyer R.H."/>
            <person name="Schmidt C.J."/>
            <person name="Triplett E.W."/>
            <person name="Tuberville T.D."/>
            <person name="Venegas-Anaya M."/>
            <person name="Howard J.T."/>
            <person name="Jarvis E.D."/>
            <person name="Guillette L.J.Jr."/>
            <person name="Glenn T.C."/>
            <person name="Green R.E."/>
            <person name="Ray D.A."/>
        </authorList>
    </citation>
    <scope>NUCLEOTIDE SEQUENCE [LARGE SCALE GENOMIC DNA]</scope>
    <source>
        <strain evidence="2">KSC_2009_1</strain>
    </source>
</reference>